<name>A0A6J4ED61_9PSED</name>
<dbReference type="KEGG" id="ptw:TUM18999_58730"/>
<feature type="region of interest" description="Disordered" evidence="1">
    <location>
        <begin position="424"/>
        <end position="444"/>
    </location>
</feature>
<reference evidence="3 5" key="1">
    <citation type="submission" date="2020-05" db="EMBL/GenBank/DDBJ databases">
        <title>Characterization of novel class B3 metallo-beta-lactamase from novel Pseudomonas species.</title>
        <authorList>
            <person name="Yamada K."/>
            <person name="Aoki K."/>
            <person name="Ishii Y."/>
        </authorList>
    </citation>
    <scope>NUCLEOTIDE SEQUENCE [LARGE SCALE GENOMIC DNA]</scope>
    <source>
        <strain evidence="3 5">TUM18999</strain>
        <strain evidence="4 6">TUM20286</strain>
    </source>
</reference>
<dbReference type="PANTHER" id="PTHR35340">
    <property type="entry name" value="PQQ ENZYME REPEAT PROTEIN-RELATED"/>
    <property type="match status" value="1"/>
</dbReference>
<evidence type="ECO:0000313" key="4">
    <source>
        <dbReference type="EMBL" id="GJN54187.1"/>
    </source>
</evidence>
<evidence type="ECO:0000256" key="2">
    <source>
        <dbReference type="SAM" id="SignalP"/>
    </source>
</evidence>
<sequence length="444" mass="48550">MKLNALGLAAALVAGQAVAAPSVYPTGVTIYDPARAWNGYVIFSAPDKQTHLIDMNGNEVRRWENAGFPAALIDPALNGGKRGHLFVQLEEVKEPSKLASAGNGLRNKVVGELDWDGKVVWQWGDKAPGGAAQQHHDQRRLANGNTLVLANRLHPVKGFEVPQVIDDVIYEVTPAGKVAWSWTASEHLEEFGFTAEQLKLVRASKNPDVLHINNLGPVGPNKWFDGGDKRFHPDNLLFDSREANFIAIIDRQTGKVAWRLGPNLPRLNPYAPAQVPRPVDQFSGQHDAHIIPAGLPGAGNLLVFDNQGEAGYPRVPLSLLGGSRVLEIDPVKGEIVWQYSAADSGQPGWAFFSAFISSARRLPNGNTLIDEGKFGRVFQVTAKGEIVWEYVSPYFGKAPLGNARSNWLYRALPVPYDWVPEGTPRSEQAVTPPALEQFRVSTHP</sequence>
<organism evidence="3 5">
    <name type="scientific">Pseudomonas tohonis</name>
    <dbReference type="NCBI Taxonomy" id="2725477"/>
    <lineage>
        <taxon>Bacteria</taxon>
        <taxon>Pseudomonadati</taxon>
        <taxon>Pseudomonadota</taxon>
        <taxon>Gammaproteobacteria</taxon>
        <taxon>Pseudomonadales</taxon>
        <taxon>Pseudomonadaceae</taxon>
        <taxon>Pseudomonas</taxon>
    </lineage>
</organism>
<dbReference type="Proteomes" id="UP000509383">
    <property type="component" value="Chromosome"/>
</dbReference>
<proteinExistence type="predicted"/>
<gene>
    <name evidence="3" type="ORF">TUM18999_58730</name>
    <name evidence="4" type="ORF">TUM20286_39390</name>
</gene>
<evidence type="ECO:0000256" key="1">
    <source>
        <dbReference type="SAM" id="MobiDB-lite"/>
    </source>
</evidence>
<dbReference type="InterPro" id="IPR010262">
    <property type="entry name" value="Arylsulfotransferase_bact"/>
</dbReference>
<feature type="chain" id="PRO_5027117575" description="ArsR family transcriptional regulator" evidence="2">
    <location>
        <begin position="20"/>
        <end position="444"/>
    </location>
</feature>
<dbReference type="PANTHER" id="PTHR35340:SF5">
    <property type="entry name" value="ASST-DOMAIN-CONTAINING PROTEIN"/>
    <property type="match status" value="1"/>
</dbReference>
<dbReference type="Proteomes" id="UP001054892">
    <property type="component" value="Unassembled WGS sequence"/>
</dbReference>
<dbReference type="GO" id="GO:0004062">
    <property type="term" value="F:aryl sulfotransferase activity"/>
    <property type="evidence" value="ECO:0007669"/>
    <property type="project" value="InterPro"/>
</dbReference>
<keyword evidence="6" id="KW-1185">Reference proteome</keyword>
<protein>
    <recommendedName>
        <fullName evidence="7">ArsR family transcriptional regulator</fullName>
    </recommendedName>
</protein>
<dbReference type="AlphaFoldDB" id="A0A6J4ED61"/>
<dbReference type="InterPro" id="IPR011047">
    <property type="entry name" value="Quinoprotein_ADH-like_sf"/>
</dbReference>
<dbReference type="EMBL" id="AP023189">
    <property type="protein sequence ID" value="BCG27682.1"/>
    <property type="molecule type" value="Genomic_DNA"/>
</dbReference>
<feature type="signal peptide" evidence="2">
    <location>
        <begin position="1"/>
        <end position="19"/>
    </location>
</feature>
<dbReference type="SUPFAM" id="SSF50998">
    <property type="entry name" value="Quinoprotein alcohol dehydrogenase-like"/>
    <property type="match status" value="1"/>
</dbReference>
<dbReference type="InterPro" id="IPR053143">
    <property type="entry name" value="Arylsulfate_ST"/>
</dbReference>
<evidence type="ECO:0008006" key="7">
    <source>
        <dbReference type="Google" id="ProtNLM"/>
    </source>
</evidence>
<evidence type="ECO:0000313" key="5">
    <source>
        <dbReference type="Proteomes" id="UP000509383"/>
    </source>
</evidence>
<evidence type="ECO:0000313" key="3">
    <source>
        <dbReference type="EMBL" id="BCG27682.1"/>
    </source>
</evidence>
<evidence type="ECO:0000313" key="6">
    <source>
        <dbReference type="Proteomes" id="UP001054892"/>
    </source>
</evidence>
<keyword evidence="2" id="KW-0732">Signal</keyword>
<dbReference type="Pfam" id="PF05935">
    <property type="entry name" value="Arylsulfotrans"/>
    <property type="match status" value="1"/>
</dbReference>
<dbReference type="EMBL" id="BQKM01000009">
    <property type="protein sequence ID" value="GJN54187.1"/>
    <property type="molecule type" value="Genomic_DNA"/>
</dbReference>
<accession>A0A6J4ED61</accession>